<keyword evidence="4" id="KW-0808">Transferase</keyword>
<evidence type="ECO:0000259" key="10">
    <source>
        <dbReference type="PROSITE" id="PS50109"/>
    </source>
</evidence>
<dbReference type="Pfam" id="PF02518">
    <property type="entry name" value="HATPase_c"/>
    <property type="match status" value="1"/>
</dbReference>
<evidence type="ECO:0000256" key="1">
    <source>
        <dbReference type="ARBA" id="ARBA00000085"/>
    </source>
</evidence>
<gene>
    <name evidence="11" type="ORF">NB231_08485</name>
</gene>
<keyword evidence="9" id="KW-0812">Transmembrane</keyword>
<dbReference type="InterPro" id="IPR014265">
    <property type="entry name" value="XrtA/PrsK"/>
</dbReference>
<dbReference type="InterPro" id="IPR003594">
    <property type="entry name" value="HATPase_dom"/>
</dbReference>
<evidence type="ECO:0000256" key="2">
    <source>
        <dbReference type="ARBA" id="ARBA00012438"/>
    </source>
</evidence>
<feature type="transmembrane region" description="Helical" evidence="9">
    <location>
        <begin position="101"/>
        <end position="125"/>
    </location>
</feature>
<evidence type="ECO:0000313" key="12">
    <source>
        <dbReference type="Proteomes" id="UP000003374"/>
    </source>
</evidence>
<dbReference type="Pfam" id="PF13492">
    <property type="entry name" value="GAF_3"/>
    <property type="match status" value="1"/>
</dbReference>
<comment type="catalytic activity">
    <reaction evidence="1">
        <text>ATP + protein L-histidine = ADP + protein N-phospho-L-histidine.</text>
        <dbReference type="EC" id="2.7.13.3"/>
    </reaction>
</comment>
<dbReference type="PANTHER" id="PTHR43065:SF10">
    <property type="entry name" value="PEROXIDE STRESS-ACTIVATED HISTIDINE KINASE MAK3"/>
    <property type="match status" value="1"/>
</dbReference>
<keyword evidence="7" id="KW-0067">ATP-binding</keyword>
<feature type="transmembrane region" description="Helical" evidence="9">
    <location>
        <begin position="131"/>
        <end position="150"/>
    </location>
</feature>
<proteinExistence type="predicted"/>
<dbReference type="HOGENOM" id="CLU_024784_0_0_6"/>
<dbReference type="PANTHER" id="PTHR43065">
    <property type="entry name" value="SENSOR HISTIDINE KINASE"/>
    <property type="match status" value="1"/>
</dbReference>
<dbReference type="NCBIfam" id="TIGR02916">
    <property type="entry name" value="PEP_his_kin"/>
    <property type="match status" value="1"/>
</dbReference>
<dbReference type="SMART" id="SM00387">
    <property type="entry name" value="HATPase_c"/>
    <property type="match status" value="1"/>
</dbReference>
<feature type="transmembrane region" description="Helical" evidence="9">
    <location>
        <begin position="264"/>
        <end position="288"/>
    </location>
</feature>
<dbReference type="AlphaFoldDB" id="A4BSL0"/>
<keyword evidence="3" id="KW-0597">Phosphoprotein</keyword>
<evidence type="ECO:0000256" key="6">
    <source>
        <dbReference type="ARBA" id="ARBA00022777"/>
    </source>
</evidence>
<dbReference type="Proteomes" id="UP000003374">
    <property type="component" value="Unassembled WGS sequence"/>
</dbReference>
<dbReference type="GO" id="GO:0000160">
    <property type="term" value="P:phosphorelay signal transduction system"/>
    <property type="evidence" value="ECO:0007669"/>
    <property type="project" value="UniProtKB-KW"/>
</dbReference>
<evidence type="ECO:0000313" key="11">
    <source>
        <dbReference type="EMBL" id="EAR21280.1"/>
    </source>
</evidence>
<feature type="transmembrane region" description="Helical" evidence="9">
    <location>
        <begin position="35"/>
        <end position="58"/>
    </location>
</feature>
<dbReference type="InterPro" id="IPR005467">
    <property type="entry name" value="His_kinase_dom"/>
</dbReference>
<feature type="domain" description="Histidine kinase" evidence="10">
    <location>
        <begin position="481"/>
        <end position="685"/>
    </location>
</feature>
<dbReference type="EMBL" id="AAOF01000010">
    <property type="protein sequence ID" value="EAR21280.1"/>
    <property type="molecule type" value="Genomic_DNA"/>
</dbReference>
<feature type="transmembrane region" description="Helical" evidence="9">
    <location>
        <begin position="6"/>
        <end position="28"/>
    </location>
</feature>
<organism evidence="11 12">
    <name type="scientific">Nitrococcus mobilis Nb-231</name>
    <dbReference type="NCBI Taxonomy" id="314278"/>
    <lineage>
        <taxon>Bacteria</taxon>
        <taxon>Pseudomonadati</taxon>
        <taxon>Pseudomonadota</taxon>
        <taxon>Gammaproteobacteria</taxon>
        <taxon>Chromatiales</taxon>
        <taxon>Ectothiorhodospiraceae</taxon>
        <taxon>Nitrococcus</taxon>
    </lineage>
</organism>
<comment type="caution">
    <text evidence="11">The sequence shown here is derived from an EMBL/GenBank/DDBJ whole genome shotgun (WGS) entry which is preliminary data.</text>
</comment>
<dbReference type="InterPro" id="IPR036890">
    <property type="entry name" value="HATPase_C_sf"/>
</dbReference>
<evidence type="ECO:0000256" key="7">
    <source>
        <dbReference type="ARBA" id="ARBA00022840"/>
    </source>
</evidence>
<protein>
    <recommendedName>
        <fullName evidence="2">histidine kinase</fullName>
        <ecNumber evidence="2">2.7.13.3</ecNumber>
    </recommendedName>
</protein>
<accession>A4BSL0</accession>
<dbReference type="STRING" id="314278.NB231_08485"/>
<dbReference type="RefSeq" id="WP_005001473.1">
    <property type="nucleotide sequence ID" value="NZ_CH672427.1"/>
</dbReference>
<keyword evidence="6 11" id="KW-0418">Kinase</keyword>
<keyword evidence="5" id="KW-0547">Nucleotide-binding</keyword>
<feature type="transmembrane region" description="Helical" evidence="9">
    <location>
        <begin position="162"/>
        <end position="181"/>
    </location>
</feature>
<dbReference type="InterPro" id="IPR029016">
    <property type="entry name" value="GAF-like_dom_sf"/>
</dbReference>
<feature type="transmembrane region" description="Helical" evidence="9">
    <location>
        <begin position="64"/>
        <end position="89"/>
    </location>
</feature>
<evidence type="ECO:0000256" key="8">
    <source>
        <dbReference type="ARBA" id="ARBA00023012"/>
    </source>
</evidence>
<keyword evidence="12" id="KW-1185">Reference proteome</keyword>
<evidence type="ECO:0000256" key="3">
    <source>
        <dbReference type="ARBA" id="ARBA00022553"/>
    </source>
</evidence>
<dbReference type="InterPro" id="IPR003018">
    <property type="entry name" value="GAF"/>
</dbReference>
<dbReference type="PRINTS" id="PR00344">
    <property type="entry name" value="BCTRLSENSOR"/>
</dbReference>
<dbReference type="SUPFAM" id="SSF55874">
    <property type="entry name" value="ATPase domain of HSP90 chaperone/DNA topoisomerase II/histidine kinase"/>
    <property type="match status" value="1"/>
</dbReference>
<evidence type="ECO:0000256" key="9">
    <source>
        <dbReference type="SAM" id="Phobius"/>
    </source>
</evidence>
<dbReference type="SUPFAM" id="SSF55781">
    <property type="entry name" value="GAF domain-like"/>
    <property type="match status" value="1"/>
</dbReference>
<feature type="transmembrane region" description="Helical" evidence="9">
    <location>
        <begin position="233"/>
        <end position="252"/>
    </location>
</feature>
<sequence>MAISVAAVSYGVAAVAYTLLFGLLLAGFRGLSRGVILLLAVLLCACWGAVYSLSSLWSFAAFRWLVPLLEFLRCAGWLCFLAVLLRLSWPQSIRRPLSSDPWLLLAGLAILLTGGSLGVITAGLLHLPPMLGFAGLLLANLLGMVLTEQLYRRVEPDYRWGIKHLCFGLGVVFTFDFYLYADGLLFGELNDQVLAARGLVNAVAVPLIAVSAARNPKWSLAIGVSRRIVVDSVVITGAGIYLLIMAIAGYSIRYIGGSWGGALQIMFLVGALIVFLVALFSGSLRAWIRVFVSKHFFSYKYDYREEWLRFIGTLSATIHGEALRIRAVRAIAQLVDSSSGALWSTNEHGNLILAATWNISFPGMVTVPADTSLVRTLRSREWIIDLDEYREHPERYGELSLPDWFDRLRQPWLILPLLLQDRLQGFIVLSRPKVRREINWEDRDLLKTAGRQIASYVAHLDATDALIDARQFDAFNRLSAFVVHDLKNVSGQLSLITANAVQYRDDPEFVEDAFRTIESATQRMNRVLVNLRKLDAPLAITEPVDIGELLEEVASGLTNNRPVPRVRIDTPGLIVDCPRGRLAIILEHLVCNAQQATPPEGEIELCVAREDSWCRLEVRDSGAGMAEEFIRERLFRPFETTKGNAGMGIGVYEALHFVEALGGLMDVTSAPNEGSCFVLRLPVHESDPTTSGGGGNREVLRG</sequence>
<reference evidence="11 12" key="1">
    <citation type="submission" date="2006-02" db="EMBL/GenBank/DDBJ databases">
        <authorList>
            <person name="Waterbury J."/>
            <person name="Ferriera S."/>
            <person name="Johnson J."/>
            <person name="Kravitz S."/>
            <person name="Halpern A."/>
            <person name="Remington K."/>
            <person name="Beeson K."/>
            <person name="Tran B."/>
            <person name="Rogers Y.-H."/>
            <person name="Friedman R."/>
            <person name="Venter J.C."/>
        </authorList>
    </citation>
    <scope>NUCLEOTIDE SEQUENCE [LARGE SCALE GENOMIC DNA]</scope>
    <source>
        <strain evidence="11 12">Nb-231</strain>
    </source>
</reference>
<dbReference type="GO" id="GO:0005524">
    <property type="term" value="F:ATP binding"/>
    <property type="evidence" value="ECO:0007669"/>
    <property type="project" value="UniProtKB-KW"/>
</dbReference>
<feature type="transmembrane region" description="Helical" evidence="9">
    <location>
        <begin position="193"/>
        <end position="213"/>
    </location>
</feature>
<dbReference type="GO" id="GO:0004673">
    <property type="term" value="F:protein histidine kinase activity"/>
    <property type="evidence" value="ECO:0007669"/>
    <property type="project" value="UniProtKB-EC"/>
</dbReference>
<evidence type="ECO:0000256" key="5">
    <source>
        <dbReference type="ARBA" id="ARBA00022741"/>
    </source>
</evidence>
<keyword evidence="9" id="KW-1133">Transmembrane helix</keyword>
<dbReference type="eggNOG" id="COG4191">
    <property type="taxonomic scope" value="Bacteria"/>
</dbReference>
<dbReference type="PROSITE" id="PS50109">
    <property type="entry name" value="HIS_KIN"/>
    <property type="match status" value="1"/>
</dbReference>
<keyword evidence="9" id="KW-0472">Membrane</keyword>
<dbReference type="EC" id="2.7.13.3" evidence="2"/>
<dbReference type="InterPro" id="IPR004358">
    <property type="entry name" value="Sig_transdc_His_kin-like_C"/>
</dbReference>
<name>A4BSL0_9GAMM</name>
<dbReference type="Gene3D" id="3.30.565.10">
    <property type="entry name" value="Histidine kinase-like ATPase, C-terminal domain"/>
    <property type="match status" value="1"/>
</dbReference>
<evidence type="ECO:0000256" key="4">
    <source>
        <dbReference type="ARBA" id="ARBA00022679"/>
    </source>
</evidence>
<keyword evidence="8" id="KW-0902">Two-component regulatory system</keyword>
<dbReference type="Gene3D" id="3.30.450.40">
    <property type="match status" value="1"/>
</dbReference>